<dbReference type="PANTHER" id="PTHR46437">
    <property type="entry name" value="MORN REPEAT-CONTAINING PROTEIN 5"/>
    <property type="match status" value="1"/>
</dbReference>
<dbReference type="PANTHER" id="PTHR46437:SF1">
    <property type="entry name" value="MORN REPEAT-CONTAINING PROTEIN 5"/>
    <property type="match status" value="1"/>
</dbReference>
<evidence type="ECO:0000256" key="3">
    <source>
        <dbReference type="ARBA" id="ARBA00022737"/>
    </source>
</evidence>
<feature type="signal peptide" evidence="7">
    <location>
        <begin position="1"/>
        <end position="19"/>
    </location>
</feature>
<keyword evidence="9" id="KW-1185">Reference proteome</keyword>
<evidence type="ECO:0000256" key="2">
    <source>
        <dbReference type="ARBA" id="ARBA00016322"/>
    </source>
</evidence>
<dbReference type="RefSeq" id="XP_026196135.1">
    <property type="nucleotide sequence ID" value="XM_026340350.1"/>
</dbReference>
<evidence type="ECO:0000313" key="9">
    <source>
        <dbReference type="Proteomes" id="UP000265040"/>
    </source>
</evidence>
<dbReference type="Pfam" id="PF02493">
    <property type="entry name" value="MORN"/>
    <property type="match status" value="2"/>
</dbReference>
<dbReference type="OMA" id="NGRMEGK"/>
<dbReference type="Proteomes" id="UP000265040">
    <property type="component" value="Chromosome 22"/>
</dbReference>
<evidence type="ECO:0000313" key="8">
    <source>
        <dbReference type="Ensembl" id="ENSATEP00000027652.1"/>
    </source>
</evidence>
<dbReference type="SUPFAM" id="SSF82185">
    <property type="entry name" value="Histone H3 K4-specific methyltransferase SET7/9 N-terminal domain"/>
    <property type="match status" value="1"/>
</dbReference>
<reference evidence="8" key="2">
    <citation type="submission" date="2025-08" db="UniProtKB">
        <authorList>
            <consortium name="Ensembl"/>
        </authorList>
    </citation>
    <scope>IDENTIFICATION</scope>
</reference>
<evidence type="ECO:0000256" key="4">
    <source>
        <dbReference type="ARBA" id="ARBA00022846"/>
    </source>
</evidence>
<keyword evidence="3" id="KW-0677">Repeat</keyword>
<dbReference type="Ensembl" id="ENSATET00000028089.3">
    <property type="protein sequence ID" value="ENSATEP00000027652.1"/>
    <property type="gene ID" value="ENSATEG00000019121.3"/>
</dbReference>
<organism evidence="8 9">
    <name type="scientific">Anabas testudineus</name>
    <name type="common">Climbing perch</name>
    <name type="synonym">Anthias testudineus</name>
    <dbReference type="NCBI Taxonomy" id="64144"/>
    <lineage>
        <taxon>Eukaryota</taxon>
        <taxon>Metazoa</taxon>
        <taxon>Chordata</taxon>
        <taxon>Craniata</taxon>
        <taxon>Vertebrata</taxon>
        <taxon>Euteleostomi</taxon>
        <taxon>Actinopterygii</taxon>
        <taxon>Neopterygii</taxon>
        <taxon>Teleostei</taxon>
        <taxon>Neoteleostei</taxon>
        <taxon>Acanthomorphata</taxon>
        <taxon>Anabantaria</taxon>
        <taxon>Anabantiformes</taxon>
        <taxon>Anabantoidei</taxon>
        <taxon>Anabantidae</taxon>
        <taxon>Anabas</taxon>
    </lineage>
</organism>
<accession>A0A3Q1IZB8</accession>
<keyword evidence="6" id="KW-0966">Cell projection</keyword>
<dbReference type="SMART" id="SM00698">
    <property type="entry name" value="MORN"/>
    <property type="match status" value="2"/>
</dbReference>
<gene>
    <name evidence="8" type="primary">MORN5</name>
</gene>
<evidence type="ECO:0000256" key="5">
    <source>
        <dbReference type="ARBA" id="ARBA00023069"/>
    </source>
</evidence>
<comment type="subcellular location">
    <subcellularLocation>
        <location evidence="1">Cell projection</location>
        <location evidence="1">Cilium</location>
        <location evidence="1">Flagellum</location>
    </subcellularLocation>
</comment>
<dbReference type="OrthoDB" id="300500at2759"/>
<dbReference type="FunCoup" id="A0A3Q1IZB8">
    <property type="interactions" value="313"/>
</dbReference>
<dbReference type="GeneTree" id="ENSGT00390000018089"/>
<dbReference type="GO" id="GO:0031514">
    <property type="term" value="C:motile cilium"/>
    <property type="evidence" value="ECO:0007669"/>
    <property type="project" value="UniProtKB-SubCell"/>
</dbReference>
<evidence type="ECO:0000256" key="6">
    <source>
        <dbReference type="ARBA" id="ARBA00023273"/>
    </source>
</evidence>
<dbReference type="InterPro" id="IPR042814">
    <property type="entry name" value="Morn5"/>
</dbReference>
<dbReference type="STRING" id="64144.ENSATEP00000027652"/>
<dbReference type="AlphaFoldDB" id="A0A3Q1IZB8"/>
<dbReference type="InterPro" id="IPR003409">
    <property type="entry name" value="MORN"/>
</dbReference>
<dbReference type="InParanoid" id="A0A3Q1IZB8"/>
<reference evidence="8" key="3">
    <citation type="submission" date="2025-09" db="UniProtKB">
        <authorList>
            <consortium name="Ensembl"/>
        </authorList>
    </citation>
    <scope>IDENTIFICATION</scope>
</reference>
<reference evidence="8" key="1">
    <citation type="submission" date="2021-04" db="EMBL/GenBank/DDBJ databases">
        <authorList>
            <consortium name="Wellcome Sanger Institute Data Sharing"/>
        </authorList>
    </citation>
    <scope>NUCLEOTIDE SEQUENCE [LARGE SCALE GENOMIC DNA]</scope>
</reference>
<keyword evidence="4" id="KW-0282">Flagellum</keyword>
<keyword evidence="7" id="KW-0732">Signal</keyword>
<dbReference type="GeneID" id="113148605"/>
<evidence type="ECO:0000256" key="1">
    <source>
        <dbReference type="ARBA" id="ARBA00004230"/>
    </source>
</evidence>
<protein>
    <recommendedName>
        <fullName evidence="2">MORN repeat-containing protein 5</fullName>
    </recommendedName>
</protein>
<sequence>MIQLSVAFNLTFVLSRCHGDSEAVVWILVCLLWENRKLLMELLGSSYKGDTENGRMDGKGEYTFPTETKYVGEMKDGMFHGKGVLHFQSGSKYEAIWENGIAKQGSFTFSDGLQYQEKDWDYCDGYDRRFYTERCNGLRPAGESQLTDLHPPRIIPDGCYDCGDGFYDPTTRVVTSYTGRFLRNADDLEHEWIVRTCRRAWDEVVGVDPEKSAAT</sequence>
<name>A0A3Q1IZB8_ANATE</name>
<keyword evidence="5" id="KW-0969">Cilium</keyword>
<proteinExistence type="predicted"/>
<dbReference type="Gene3D" id="2.20.110.10">
    <property type="entry name" value="Histone H3 K4-specific methyltransferase SET7/9 N-terminal domain"/>
    <property type="match status" value="1"/>
</dbReference>
<evidence type="ECO:0000256" key="7">
    <source>
        <dbReference type="SAM" id="SignalP"/>
    </source>
</evidence>
<feature type="chain" id="PRO_5018652783" description="MORN repeat-containing protein 5" evidence="7">
    <location>
        <begin position="20"/>
        <end position="215"/>
    </location>
</feature>